<sequence length="431" mass="44186">MKFTTLGRITAALLLSAVSFGLSSCSGTYTVGFLYVLSSRGSATDPNGTINEYGIDYQTGSLLTLASSGQSTEGRNPTNLVVSPNQKNLYVINHDDSTIQWLKIGTDGKLYPQKVTQLDGIFPTGIAISADSGYMYVTFTYRKTSLTANSGPGGVEVYKLGAPDADGGIAIGAAVTTGGNNYFPVGLNPSGIAVGPNLSNTSISDINNAACVTTPANCSSFVYVIDQDPTTFNNLLVFKRDIGTGALTPIGNTVIGSAASQGYLSGVTASSVAVAPRGVFVYVTDSASNQIIGYTVNGAGALTAMTAGPFATGSLPVQMTIDPRGKFLYVVDQNDSNIAGFVINASSGALSASGTGRTVLDGTRPTCVTVENALGIYLYTSNFDSGNVSAFQLNSTTGTLSKIRNSPYPASAAPSCAAAVANGSHATELIQ</sequence>
<protein>
    <submittedName>
        <fullName evidence="3">Lactonase family protein</fullName>
    </submittedName>
</protein>
<dbReference type="InterPro" id="IPR015943">
    <property type="entry name" value="WD40/YVTN_repeat-like_dom_sf"/>
</dbReference>
<keyword evidence="4" id="KW-1185">Reference proteome</keyword>
<organism evidence="3 4">
    <name type="scientific">Terriglobus aquaticus</name>
    <dbReference type="NCBI Taxonomy" id="940139"/>
    <lineage>
        <taxon>Bacteria</taxon>
        <taxon>Pseudomonadati</taxon>
        <taxon>Acidobacteriota</taxon>
        <taxon>Terriglobia</taxon>
        <taxon>Terriglobales</taxon>
        <taxon>Acidobacteriaceae</taxon>
        <taxon>Terriglobus</taxon>
    </lineage>
</organism>
<dbReference type="RefSeq" id="WP_263413764.1">
    <property type="nucleotide sequence ID" value="NZ_BAABBH010000001.1"/>
</dbReference>
<accession>A0ABW9KG26</accession>
<dbReference type="Gene3D" id="2.130.10.10">
    <property type="entry name" value="YVTN repeat-like/Quinoprotein amine dehydrogenase"/>
    <property type="match status" value="2"/>
</dbReference>
<comment type="caution">
    <text evidence="3">The sequence shown here is derived from an EMBL/GenBank/DDBJ whole genome shotgun (WGS) entry which is preliminary data.</text>
</comment>
<gene>
    <name evidence="3" type="ORF">ACK2TP_02785</name>
</gene>
<evidence type="ECO:0000256" key="1">
    <source>
        <dbReference type="ARBA" id="ARBA00005564"/>
    </source>
</evidence>
<evidence type="ECO:0000313" key="4">
    <source>
        <dbReference type="Proteomes" id="UP001634747"/>
    </source>
</evidence>
<dbReference type="PANTHER" id="PTHR30344:SF1">
    <property type="entry name" value="6-PHOSPHOGLUCONOLACTONASE"/>
    <property type="match status" value="1"/>
</dbReference>
<proteinExistence type="inferred from homology"/>
<name>A0ABW9KG26_9BACT</name>
<comment type="similarity">
    <text evidence="1">Belongs to the cycloisomerase 2 family.</text>
</comment>
<evidence type="ECO:0000256" key="2">
    <source>
        <dbReference type="ARBA" id="ARBA00022526"/>
    </source>
</evidence>
<dbReference type="Proteomes" id="UP001634747">
    <property type="component" value="Unassembled WGS sequence"/>
</dbReference>
<dbReference type="InterPro" id="IPR019405">
    <property type="entry name" value="Lactonase_7-beta_prop"/>
</dbReference>
<reference evidence="3 4" key="1">
    <citation type="submission" date="2024-12" db="EMBL/GenBank/DDBJ databases">
        <authorList>
            <person name="Lee Y."/>
        </authorList>
    </citation>
    <scope>NUCLEOTIDE SEQUENCE [LARGE SCALE GENOMIC DNA]</scope>
    <source>
        <strain evidence="3 4">03SUJ4</strain>
    </source>
</reference>
<dbReference type="SUPFAM" id="SSF63825">
    <property type="entry name" value="YWTD domain"/>
    <property type="match status" value="1"/>
</dbReference>
<keyword evidence="2" id="KW-0119">Carbohydrate metabolism</keyword>
<dbReference type="Pfam" id="PF10282">
    <property type="entry name" value="Lactonase"/>
    <property type="match status" value="2"/>
</dbReference>
<keyword evidence="2" id="KW-0313">Glucose metabolism</keyword>
<evidence type="ECO:0000313" key="3">
    <source>
        <dbReference type="EMBL" id="MFN2974676.1"/>
    </source>
</evidence>
<dbReference type="EMBL" id="JBJYXY010000001">
    <property type="protein sequence ID" value="MFN2974676.1"/>
    <property type="molecule type" value="Genomic_DNA"/>
</dbReference>
<dbReference type="PANTHER" id="PTHR30344">
    <property type="entry name" value="6-PHOSPHOGLUCONOLACTONASE-RELATED"/>
    <property type="match status" value="1"/>
</dbReference>
<dbReference type="InterPro" id="IPR050282">
    <property type="entry name" value="Cycloisomerase_2"/>
</dbReference>
<dbReference type="PROSITE" id="PS51257">
    <property type="entry name" value="PROKAR_LIPOPROTEIN"/>
    <property type="match status" value="1"/>
</dbReference>